<dbReference type="STRING" id="71784.A0A1Y2BGQ6"/>
<comment type="caution">
    <text evidence="2">The sequence shown here is derived from an EMBL/GenBank/DDBJ whole genome shotgun (WGS) entry which is preliminary data.</text>
</comment>
<protein>
    <recommendedName>
        <fullName evidence="1">SET domain-containing protein</fullName>
    </recommendedName>
</protein>
<dbReference type="Pfam" id="PF00856">
    <property type="entry name" value="SET"/>
    <property type="match status" value="1"/>
</dbReference>
<dbReference type="AlphaFoldDB" id="A0A1Y2BGQ6"/>
<gene>
    <name evidence="2" type="ORF">BCR39DRAFT_449227</name>
</gene>
<dbReference type="Proteomes" id="UP000193986">
    <property type="component" value="Unassembled WGS sequence"/>
</dbReference>
<evidence type="ECO:0000313" key="3">
    <source>
        <dbReference type="Proteomes" id="UP000193986"/>
    </source>
</evidence>
<dbReference type="PROSITE" id="PS50280">
    <property type="entry name" value="SET"/>
    <property type="match status" value="1"/>
</dbReference>
<evidence type="ECO:0000259" key="1">
    <source>
        <dbReference type="PROSITE" id="PS50280"/>
    </source>
</evidence>
<name>A0A1Y2BGQ6_9TREE</name>
<dbReference type="InterPro" id="IPR046341">
    <property type="entry name" value="SET_dom_sf"/>
</dbReference>
<accession>A0A1Y2BGQ6</accession>
<dbReference type="OrthoDB" id="5792673at2759"/>
<dbReference type="InParanoid" id="A0A1Y2BGQ6"/>
<keyword evidence="3" id="KW-1185">Reference proteome</keyword>
<dbReference type="EMBL" id="MCFC01000004">
    <property type="protein sequence ID" value="ORY34001.1"/>
    <property type="molecule type" value="Genomic_DNA"/>
</dbReference>
<organism evidence="2 3">
    <name type="scientific">Naematelia encephala</name>
    <dbReference type="NCBI Taxonomy" id="71784"/>
    <lineage>
        <taxon>Eukaryota</taxon>
        <taxon>Fungi</taxon>
        <taxon>Dikarya</taxon>
        <taxon>Basidiomycota</taxon>
        <taxon>Agaricomycotina</taxon>
        <taxon>Tremellomycetes</taxon>
        <taxon>Tremellales</taxon>
        <taxon>Naemateliaceae</taxon>
        <taxon>Naematelia</taxon>
    </lineage>
</organism>
<dbReference type="SUPFAM" id="SSF82199">
    <property type="entry name" value="SET domain"/>
    <property type="match status" value="1"/>
</dbReference>
<sequence length="152" mass="16479">IKKISTTSHPAHGQNGLFTKRKYIGNELIVPYIGIIHAALTSANIDSMTEEVRDEHTDSDYDISLLRISASDPSNPFPGQHVSIGVDAATAGNAGRFVNDFRGIASAPNAEFRLGKGGTGELRMEIWSLKQGIPKGEEVLVSYGKGWWGARR</sequence>
<dbReference type="Gene3D" id="2.170.270.10">
    <property type="entry name" value="SET domain"/>
    <property type="match status" value="1"/>
</dbReference>
<dbReference type="InterPro" id="IPR001214">
    <property type="entry name" value="SET_dom"/>
</dbReference>
<evidence type="ECO:0000313" key="2">
    <source>
        <dbReference type="EMBL" id="ORY34001.1"/>
    </source>
</evidence>
<reference evidence="2 3" key="1">
    <citation type="submission" date="2016-07" db="EMBL/GenBank/DDBJ databases">
        <title>Pervasive Adenine N6-methylation of Active Genes in Fungi.</title>
        <authorList>
            <consortium name="DOE Joint Genome Institute"/>
            <person name="Mondo S.J."/>
            <person name="Dannebaum R.O."/>
            <person name="Kuo R.C."/>
            <person name="Labutti K."/>
            <person name="Haridas S."/>
            <person name="Kuo A."/>
            <person name="Salamov A."/>
            <person name="Ahrendt S.R."/>
            <person name="Lipzen A."/>
            <person name="Sullivan W."/>
            <person name="Andreopoulos W.B."/>
            <person name="Clum A."/>
            <person name="Lindquist E."/>
            <person name="Daum C."/>
            <person name="Ramamoorthy G.K."/>
            <person name="Gryganskyi A."/>
            <person name="Culley D."/>
            <person name="Magnuson J.K."/>
            <person name="James T.Y."/>
            <person name="O'Malley M.A."/>
            <person name="Stajich J.E."/>
            <person name="Spatafora J.W."/>
            <person name="Visel A."/>
            <person name="Grigoriev I.V."/>
        </authorList>
    </citation>
    <scope>NUCLEOTIDE SEQUENCE [LARGE SCALE GENOMIC DNA]</scope>
    <source>
        <strain evidence="2 3">68-887.2</strain>
    </source>
</reference>
<feature type="domain" description="SET" evidence="1">
    <location>
        <begin position="2"/>
        <end position="144"/>
    </location>
</feature>
<feature type="non-terminal residue" evidence="2">
    <location>
        <position position="152"/>
    </location>
</feature>
<feature type="non-terminal residue" evidence="2">
    <location>
        <position position="1"/>
    </location>
</feature>
<proteinExistence type="predicted"/>